<dbReference type="SUPFAM" id="SSF51126">
    <property type="entry name" value="Pectin lyase-like"/>
    <property type="match status" value="1"/>
</dbReference>
<dbReference type="EMBL" id="HBKN01016500">
    <property type="protein sequence ID" value="CAE2294987.1"/>
    <property type="molecule type" value="Transcribed_RNA"/>
</dbReference>
<protein>
    <recommendedName>
        <fullName evidence="2">Right handed beta helix domain-containing protein</fullName>
    </recommendedName>
</protein>
<accession>A0A7S4KHJ1</accession>
<organism evidence="1">
    <name type="scientific">Guillardia theta</name>
    <name type="common">Cryptophyte</name>
    <name type="synonym">Cryptomonas phi</name>
    <dbReference type="NCBI Taxonomy" id="55529"/>
    <lineage>
        <taxon>Eukaryota</taxon>
        <taxon>Cryptophyceae</taxon>
        <taxon>Pyrenomonadales</taxon>
        <taxon>Geminigeraceae</taxon>
        <taxon>Guillardia</taxon>
    </lineage>
</organism>
<reference evidence="1" key="1">
    <citation type="submission" date="2021-01" db="EMBL/GenBank/DDBJ databases">
        <authorList>
            <person name="Corre E."/>
            <person name="Pelletier E."/>
            <person name="Niang G."/>
            <person name="Scheremetjew M."/>
            <person name="Finn R."/>
            <person name="Kale V."/>
            <person name="Holt S."/>
            <person name="Cochrane G."/>
            <person name="Meng A."/>
            <person name="Brown T."/>
            <person name="Cohen L."/>
        </authorList>
    </citation>
    <scope>NUCLEOTIDE SEQUENCE</scope>
    <source>
        <strain evidence="1">CCMP 2712</strain>
    </source>
</reference>
<evidence type="ECO:0008006" key="2">
    <source>
        <dbReference type="Google" id="ProtNLM"/>
    </source>
</evidence>
<gene>
    <name evidence="1" type="ORF">GTHE00462_LOCUS12940</name>
</gene>
<name>A0A7S4KHJ1_GUITH</name>
<proteinExistence type="predicted"/>
<dbReference type="InterPro" id="IPR011050">
    <property type="entry name" value="Pectin_lyase_fold/virulence"/>
</dbReference>
<dbReference type="AlphaFoldDB" id="A0A7S4KHJ1"/>
<sequence length="274" mass="30485">MKFFEQGDEQEHPRPVFSVADGQSLSEALERLEGGETIQLQDGCYNHVDKWLLHKPVRLVGAVDEATGSPATILTGRFNVSVPPAEPWRGGQEQVTSFRNIHFASESGYCCEVVQGEVQMYNCKVVCERGTAMMVDEAAVGLHACFIGSEGGRANYGLQVGDKGEVWATDSTLAGCKTGVLLKDRSVLKLHRCYMTSMLQAFGCLVPNEAVMEVSKTTLTDCEFTWHRNSRPCELFQQENSDANGNPLRLHGRQDGRHSFRFGELDVKEEDERY</sequence>
<evidence type="ECO:0000313" key="1">
    <source>
        <dbReference type="EMBL" id="CAE2294987.1"/>
    </source>
</evidence>